<evidence type="ECO:0000313" key="2">
    <source>
        <dbReference type="Proteomes" id="UP001280121"/>
    </source>
</evidence>
<protein>
    <submittedName>
        <fullName evidence="1">Uncharacterized protein</fullName>
    </submittedName>
</protein>
<name>A0AAD9TXE0_9ROSI</name>
<organism evidence="1 2">
    <name type="scientific">Dipteronia dyeriana</name>
    <dbReference type="NCBI Taxonomy" id="168575"/>
    <lineage>
        <taxon>Eukaryota</taxon>
        <taxon>Viridiplantae</taxon>
        <taxon>Streptophyta</taxon>
        <taxon>Embryophyta</taxon>
        <taxon>Tracheophyta</taxon>
        <taxon>Spermatophyta</taxon>
        <taxon>Magnoliopsida</taxon>
        <taxon>eudicotyledons</taxon>
        <taxon>Gunneridae</taxon>
        <taxon>Pentapetalae</taxon>
        <taxon>rosids</taxon>
        <taxon>malvids</taxon>
        <taxon>Sapindales</taxon>
        <taxon>Sapindaceae</taxon>
        <taxon>Hippocastanoideae</taxon>
        <taxon>Acereae</taxon>
        <taxon>Dipteronia</taxon>
    </lineage>
</organism>
<sequence>MKLRAAIDIDEENRGISNAMIDIEKLATSLRVELGSLYPLSDQYNSIYRVSKRLRESNEKAYTPQVVSIGPLHYGTKKLIPMEDDTSKIFFEEQRQTLLIMW</sequence>
<dbReference type="PANTHER" id="PTHR31170:SF20">
    <property type="entry name" value="DUF247 DOMAIN PROTEIN"/>
    <property type="match status" value="1"/>
</dbReference>
<dbReference type="PANTHER" id="PTHR31170">
    <property type="entry name" value="BNAC04G53230D PROTEIN"/>
    <property type="match status" value="1"/>
</dbReference>
<dbReference type="Pfam" id="PF03140">
    <property type="entry name" value="DUF247"/>
    <property type="match status" value="1"/>
</dbReference>
<comment type="caution">
    <text evidence="1">The sequence shown here is derived from an EMBL/GenBank/DDBJ whole genome shotgun (WGS) entry which is preliminary data.</text>
</comment>
<dbReference type="AlphaFoldDB" id="A0AAD9TXE0"/>
<keyword evidence="2" id="KW-1185">Reference proteome</keyword>
<evidence type="ECO:0000313" key="1">
    <source>
        <dbReference type="EMBL" id="KAK2643489.1"/>
    </source>
</evidence>
<dbReference type="Proteomes" id="UP001280121">
    <property type="component" value="Unassembled WGS sequence"/>
</dbReference>
<dbReference type="EMBL" id="JANJYI010000007">
    <property type="protein sequence ID" value="KAK2643489.1"/>
    <property type="molecule type" value="Genomic_DNA"/>
</dbReference>
<proteinExistence type="predicted"/>
<accession>A0AAD9TXE0</accession>
<gene>
    <name evidence="1" type="ORF">Ddye_025252</name>
</gene>
<reference evidence="1" key="1">
    <citation type="journal article" date="2023" name="Plant J.">
        <title>Genome sequences and population genomics provide insights into the demographic history, inbreeding, and mutation load of two 'living fossil' tree species of Dipteronia.</title>
        <authorList>
            <person name="Feng Y."/>
            <person name="Comes H.P."/>
            <person name="Chen J."/>
            <person name="Zhu S."/>
            <person name="Lu R."/>
            <person name="Zhang X."/>
            <person name="Li P."/>
            <person name="Qiu J."/>
            <person name="Olsen K.M."/>
            <person name="Qiu Y."/>
        </authorList>
    </citation>
    <scope>NUCLEOTIDE SEQUENCE</scope>
    <source>
        <strain evidence="1">KIB01</strain>
    </source>
</reference>
<dbReference type="InterPro" id="IPR004158">
    <property type="entry name" value="DUF247_pln"/>
</dbReference>